<proteinExistence type="predicted"/>
<keyword evidence="3" id="KW-0804">Transcription</keyword>
<evidence type="ECO:0000313" key="5">
    <source>
        <dbReference type="EMBL" id="TWR63129.1"/>
    </source>
</evidence>
<dbReference type="SMART" id="SM00342">
    <property type="entry name" value="HTH_ARAC"/>
    <property type="match status" value="1"/>
</dbReference>
<evidence type="ECO:0000256" key="1">
    <source>
        <dbReference type="ARBA" id="ARBA00023015"/>
    </source>
</evidence>
<dbReference type="AlphaFoldDB" id="A0A9X9G026"/>
<dbReference type="OrthoDB" id="5464689at2"/>
<dbReference type="Proteomes" id="UP000316123">
    <property type="component" value="Unassembled WGS sequence"/>
</dbReference>
<dbReference type="Pfam" id="PF12833">
    <property type="entry name" value="HTH_18"/>
    <property type="match status" value="1"/>
</dbReference>
<dbReference type="GO" id="GO:0043565">
    <property type="term" value="F:sequence-specific DNA binding"/>
    <property type="evidence" value="ECO:0007669"/>
    <property type="project" value="InterPro"/>
</dbReference>
<dbReference type="PANTHER" id="PTHR43280">
    <property type="entry name" value="ARAC-FAMILY TRANSCRIPTIONAL REGULATOR"/>
    <property type="match status" value="1"/>
</dbReference>
<dbReference type="InterPro" id="IPR009057">
    <property type="entry name" value="Homeodomain-like_sf"/>
</dbReference>
<accession>A0A9X9G026</accession>
<dbReference type="RefSeq" id="WP_083381307.1">
    <property type="nucleotide sequence ID" value="NZ_FNSU01000001.1"/>
</dbReference>
<keyword evidence="2" id="KW-0238">DNA-binding</keyword>
<evidence type="ECO:0000313" key="6">
    <source>
        <dbReference type="Proteomes" id="UP000316123"/>
    </source>
</evidence>
<evidence type="ECO:0000256" key="3">
    <source>
        <dbReference type="ARBA" id="ARBA00023163"/>
    </source>
</evidence>
<keyword evidence="1" id="KW-0805">Transcription regulation</keyword>
<protein>
    <submittedName>
        <fullName evidence="5">Helix-turn-helix transcriptional regulator</fullName>
    </submittedName>
</protein>
<dbReference type="GO" id="GO:0003700">
    <property type="term" value="F:DNA-binding transcription factor activity"/>
    <property type="evidence" value="ECO:0007669"/>
    <property type="project" value="InterPro"/>
</dbReference>
<evidence type="ECO:0000259" key="4">
    <source>
        <dbReference type="PROSITE" id="PS01124"/>
    </source>
</evidence>
<dbReference type="PANTHER" id="PTHR43280:SF2">
    <property type="entry name" value="HTH-TYPE TRANSCRIPTIONAL REGULATOR EXSA"/>
    <property type="match status" value="1"/>
</dbReference>
<dbReference type="EMBL" id="VFEQ01000001">
    <property type="protein sequence ID" value="TWR63129.1"/>
    <property type="molecule type" value="Genomic_DNA"/>
</dbReference>
<dbReference type="Gene3D" id="1.10.10.60">
    <property type="entry name" value="Homeodomain-like"/>
    <property type="match status" value="2"/>
</dbReference>
<name>A0A9X9G026_PSEMA</name>
<comment type="caution">
    <text evidence="5">The sequence shown here is derived from an EMBL/GenBank/DDBJ whole genome shotgun (WGS) entry which is preliminary data.</text>
</comment>
<organism evidence="5 6">
    <name type="scientific">Pseudomonas marginalis</name>
    <name type="common">Pseudomonas panacis</name>
    <dbReference type="NCBI Taxonomy" id="298"/>
    <lineage>
        <taxon>Bacteria</taxon>
        <taxon>Pseudomonadati</taxon>
        <taxon>Pseudomonadota</taxon>
        <taxon>Gammaproteobacteria</taxon>
        <taxon>Pseudomonadales</taxon>
        <taxon>Pseudomonadaceae</taxon>
        <taxon>Pseudomonas</taxon>
    </lineage>
</organism>
<gene>
    <name evidence="5" type="ORF">FIV41_03165</name>
</gene>
<feature type="domain" description="HTH araC/xylS-type" evidence="4">
    <location>
        <begin position="217"/>
        <end position="317"/>
    </location>
</feature>
<dbReference type="PROSITE" id="PS01124">
    <property type="entry name" value="HTH_ARAC_FAMILY_2"/>
    <property type="match status" value="1"/>
</dbReference>
<dbReference type="InterPro" id="IPR018060">
    <property type="entry name" value="HTH_AraC"/>
</dbReference>
<dbReference type="SUPFAM" id="SSF46689">
    <property type="entry name" value="Homeodomain-like"/>
    <property type="match status" value="2"/>
</dbReference>
<reference evidence="5 6" key="1">
    <citation type="submission" date="2019-06" db="EMBL/GenBank/DDBJ databases">
        <title>Pseudomonas bimorpha sp. nov. isolated from bovine raw milk and skim milk concentrate.</title>
        <authorList>
            <person name="Hofmann K."/>
            <person name="Huptas C."/>
            <person name="Doll E."/>
            <person name="Scherer S."/>
            <person name="Wenning M."/>
        </authorList>
    </citation>
    <scope>NUCLEOTIDE SEQUENCE [LARGE SCALE GENOMIC DNA]</scope>
    <source>
        <strain evidence="5 6">DSM 13124</strain>
    </source>
</reference>
<evidence type="ECO:0000256" key="2">
    <source>
        <dbReference type="ARBA" id="ARBA00023125"/>
    </source>
</evidence>
<sequence length="330" mass="37652">MNDAIFSACRLSTEDSASEFFSRFRCNIDVIGNSNKFDYSTKMCKMGNTSVSRSTSLTGWAFEQKPEFDGLLITIPEAGLLTWGTSKNKYESISGSVFVIDQSQLILSKFSPLSNYISIFIQHEDMFQYLRTFLDQPPKAKIHFKNSNTDAWVGRFLANLADTALSLSGNHSIAEGPFLRHLKESMISFVIYNIENNYSQLVRSPDTVLTPTPHSIKSTIEYINSHYSEALTSIDLSTQANISIRSLQEGFKKYKGTTINSYIREVRLLNARKMIFDANLLLSIKQIAYACGFSNYYLFCKYYKLRFSEHPHDSNKRMRQSFQLSPDDTL</sequence>